<organism evidence="1 2">
    <name type="scientific">Melastoma candidum</name>
    <dbReference type="NCBI Taxonomy" id="119954"/>
    <lineage>
        <taxon>Eukaryota</taxon>
        <taxon>Viridiplantae</taxon>
        <taxon>Streptophyta</taxon>
        <taxon>Embryophyta</taxon>
        <taxon>Tracheophyta</taxon>
        <taxon>Spermatophyta</taxon>
        <taxon>Magnoliopsida</taxon>
        <taxon>eudicotyledons</taxon>
        <taxon>Gunneridae</taxon>
        <taxon>Pentapetalae</taxon>
        <taxon>rosids</taxon>
        <taxon>malvids</taxon>
        <taxon>Myrtales</taxon>
        <taxon>Melastomataceae</taxon>
        <taxon>Melastomatoideae</taxon>
        <taxon>Melastomateae</taxon>
        <taxon>Melastoma</taxon>
    </lineage>
</organism>
<name>A0ACB9MBM9_9MYRT</name>
<sequence>METSMACSREVQSLPLFVSLVVVIFGFGSVVGPDSSSDSFVYGGCTQLRYSPGSAYVTNLNSLLTSLVNSATYSSFNKFTVVGPSSNDAVYGLYQCRGDLSMPECATCVARAVTESGITCSGTCGGTIQLQGCYVRYDNATFLGEEDKMVAYKKCGPSDGYQADVMGRRDSVLAGLIGATGPYRVGGSGELLGVAQCTGDLSAGQCQDCVYEAIKRLKSECATATTGDMFLVKCYARYSVFGSQMFTKSDKGKSGDKGTKTFAIIVGLLGGVALLIIFLSFIRRICQGPGGK</sequence>
<gene>
    <name evidence="1" type="ORF">MLD38_033777</name>
</gene>
<comment type="caution">
    <text evidence="1">The sequence shown here is derived from an EMBL/GenBank/DDBJ whole genome shotgun (WGS) entry which is preliminary data.</text>
</comment>
<keyword evidence="2" id="KW-1185">Reference proteome</keyword>
<accession>A0ACB9MBM9</accession>
<protein>
    <submittedName>
        <fullName evidence="1">Uncharacterized protein</fullName>
    </submittedName>
</protein>
<proteinExistence type="predicted"/>
<dbReference type="EMBL" id="CM042889">
    <property type="protein sequence ID" value="KAI4320281.1"/>
    <property type="molecule type" value="Genomic_DNA"/>
</dbReference>
<reference evidence="2" key="1">
    <citation type="journal article" date="2023" name="Front. Plant Sci.">
        <title>Chromosomal-level genome assembly of Melastoma candidum provides insights into trichome evolution.</title>
        <authorList>
            <person name="Zhong Y."/>
            <person name="Wu W."/>
            <person name="Sun C."/>
            <person name="Zou P."/>
            <person name="Liu Y."/>
            <person name="Dai S."/>
            <person name="Zhou R."/>
        </authorList>
    </citation>
    <scope>NUCLEOTIDE SEQUENCE [LARGE SCALE GENOMIC DNA]</scope>
</reference>
<dbReference type="Proteomes" id="UP001057402">
    <property type="component" value="Chromosome 10"/>
</dbReference>
<evidence type="ECO:0000313" key="1">
    <source>
        <dbReference type="EMBL" id="KAI4320281.1"/>
    </source>
</evidence>
<evidence type="ECO:0000313" key="2">
    <source>
        <dbReference type="Proteomes" id="UP001057402"/>
    </source>
</evidence>